<evidence type="ECO:0008006" key="3">
    <source>
        <dbReference type="Google" id="ProtNLM"/>
    </source>
</evidence>
<sequence>MVLPLRCSWNHFPEVFIHAPESVVKRHVAYLPAKAGDIDAAFELVLKTMSSSVVSTMLEAYGKHAPTLLAVHAEEAVGVNAIPAEMANLCAHFLNWPVERRIVQANVVNHTGADGFSRMARQAEFMGPVVAGKKYVIVDDFVGQGGTIANLRGYIHAHGGYVVGATALTGKTYSARLVPTVEQLIALRCKHGQIEHWWRQRFGFGFDCLTASEARYLIQTPTAERIMERIEAHLGGH</sequence>
<dbReference type="InterPro" id="IPR000836">
    <property type="entry name" value="PRTase_dom"/>
</dbReference>
<dbReference type="Proteomes" id="UP000199470">
    <property type="component" value="Unassembled WGS sequence"/>
</dbReference>
<evidence type="ECO:0000313" key="1">
    <source>
        <dbReference type="EMBL" id="SFM55601.1"/>
    </source>
</evidence>
<dbReference type="EMBL" id="FOTW01000023">
    <property type="protein sequence ID" value="SFM55601.1"/>
    <property type="molecule type" value="Genomic_DNA"/>
</dbReference>
<dbReference type="RefSeq" id="WP_093389934.1">
    <property type="nucleotide sequence ID" value="NZ_FOTW01000023.1"/>
</dbReference>
<dbReference type="Gene3D" id="3.40.50.2020">
    <property type="match status" value="1"/>
</dbReference>
<protein>
    <recommendedName>
        <fullName evidence="3">Phosphoribosyl transferase domain-containing protein</fullName>
    </recommendedName>
</protein>
<organism evidence="1 2">
    <name type="scientific">Rugamonas rubra</name>
    <dbReference type="NCBI Taxonomy" id="758825"/>
    <lineage>
        <taxon>Bacteria</taxon>
        <taxon>Pseudomonadati</taxon>
        <taxon>Pseudomonadota</taxon>
        <taxon>Betaproteobacteria</taxon>
        <taxon>Burkholderiales</taxon>
        <taxon>Oxalobacteraceae</taxon>
        <taxon>Telluria group</taxon>
        <taxon>Rugamonas</taxon>
    </lineage>
</organism>
<reference evidence="1 2" key="1">
    <citation type="submission" date="2016-10" db="EMBL/GenBank/DDBJ databases">
        <authorList>
            <person name="de Groot N.N."/>
        </authorList>
    </citation>
    <scope>NUCLEOTIDE SEQUENCE [LARGE SCALE GENOMIC DNA]</scope>
    <source>
        <strain evidence="1 2">ATCC 43154</strain>
    </source>
</reference>
<dbReference type="OrthoDB" id="9151960at2"/>
<proteinExistence type="predicted"/>
<accession>A0A1I4RTV7</accession>
<dbReference type="AlphaFoldDB" id="A0A1I4RTV7"/>
<dbReference type="InterPro" id="IPR029057">
    <property type="entry name" value="PRTase-like"/>
</dbReference>
<dbReference type="SUPFAM" id="SSF53271">
    <property type="entry name" value="PRTase-like"/>
    <property type="match status" value="1"/>
</dbReference>
<name>A0A1I4RTV7_9BURK</name>
<keyword evidence="2" id="KW-1185">Reference proteome</keyword>
<dbReference type="CDD" id="cd06223">
    <property type="entry name" value="PRTases_typeI"/>
    <property type="match status" value="1"/>
</dbReference>
<evidence type="ECO:0000313" key="2">
    <source>
        <dbReference type="Proteomes" id="UP000199470"/>
    </source>
</evidence>
<gene>
    <name evidence="1" type="ORF">SAMN02982985_04480</name>
</gene>
<dbReference type="STRING" id="758825.SAMN02982985_04480"/>